<keyword evidence="2" id="KW-0378">Hydrolase</keyword>
<dbReference type="Proteomes" id="UP000886803">
    <property type="component" value="Unassembled WGS sequence"/>
</dbReference>
<comment type="similarity">
    <text evidence="1">Belongs to the peptidase S66 family.</text>
</comment>
<dbReference type="SUPFAM" id="SSF141986">
    <property type="entry name" value="LD-carboxypeptidase A C-terminal domain-like"/>
    <property type="match status" value="1"/>
</dbReference>
<dbReference type="Pfam" id="PF02016">
    <property type="entry name" value="Peptidase_S66"/>
    <property type="match status" value="1"/>
</dbReference>
<dbReference type="CDD" id="cd07062">
    <property type="entry name" value="Peptidase_S66_mccF_like"/>
    <property type="match status" value="1"/>
</dbReference>
<dbReference type="PIRSF" id="PIRSF028757">
    <property type="entry name" value="LD-carboxypeptidase"/>
    <property type="match status" value="1"/>
</dbReference>
<dbReference type="Gene3D" id="3.50.30.60">
    <property type="entry name" value="LD-carboxypeptidase A C-terminal domain-like"/>
    <property type="match status" value="1"/>
</dbReference>
<evidence type="ECO:0000313" key="6">
    <source>
        <dbReference type="Proteomes" id="UP000886803"/>
    </source>
</evidence>
<name>A0A9D2M6J0_9FIRM</name>
<dbReference type="PANTHER" id="PTHR30237:SF4">
    <property type="entry name" value="LD-CARBOXYPEPTIDASE C-TERMINAL DOMAIN-CONTAINING PROTEIN"/>
    <property type="match status" value="1"/>
</dbReference>
<accession>A0A9D2M6J0</accession>
<evidence type="ECO:0000313" key="5">
    <source>
        <dbReference type="EMBL" id="HJB41997.1"/>
    </source>
</evidence>
<dbReference type="InterPro" id="IPR040921">
    <property type="entry name" value="Peptidase_S66C"/>
</dbReference>
<dbReference type="Gene3D" id="3.40.50.10740">
    <property type="entry name" value="Class I glutamine amidotransferase-like"/>
    <property type="match status" value="1"/>
</dbReference>
<dbReference type="InterPro" id="IPR029062">
    <property type="entry name" value="Class_I_gatase-like"/>
</dbReference>
<evidence type="ECO:0000256" key="2">
    <source>
        <dbReference type="ARBA" id="ARBA00022801"/>
    </source>
</evidence>
<reference evidence="5" key="2">
    <citation type="submission" date="2021-04" db="EMBL/GenBank/DDBJ databases">
        <authorList>
            <person name="Gilroy R."/>
        </authorList>
    </citation>
    <scope>NUCLEOTIDE SEQUENCE</scope>
    <source>
        <strain evidence="5">ChiBcec8-13705</strain>
    </source>
</reference>
<organism evidence="5 6">
    <name type="scientific">Candidatus Gemmiger avicola</name>
    <dbReference type="NCBI Taxonomy" id="2838605"/>
    <lineage>
        <taxon>Bacteria</taxon>
        <taxon>Bacillati</taxon>
        <taxon>Bacillota</taxon>
        <taxon>Clostridia</taxon>
        <taxon>Eubacteriales</taxon>
        <taxon>Gemmiger</taxon>
    </lineage>
</organism>
<gene>
    <name evidence="5" type="ORF">H9945_05795</name>
</gene>
<dbReference type="InterPro" id="IPR040449">
    <property type="entry name" value="Peptidase_S66_N"/>
</dbReference>
<dbReference type="EMBL" id="DWYG01000092">
    <property type="protein sequence ID" value="HJB41997.1"/>
    <property type="molecule type" value="Genomic_DNA"/>
</dbReference>
<protein>
    <submittedName>
        <fullName evidence="5">LD-carboxypeptidase</fullName>
    </submittedName>
</protein>
<comment type="caution">
    <text evidence="5">The sequence shown here is derived from an EMBL/GenBank/DDBJ whole genome shotgun (WGS) entry which is preliminary data.</text>
</comment>
<feature type="domain" description="LD-carboxypeptidase C-terminal" evidence="4">
    <location>
        <begin position="203"/>
        <end position="331"/>
    </location>
</feature>
<proteinExistence type="inferred from homology"/>
<reference evidence="5" key="1">
    <citation type="journal article" date="2021" name="PeerJ">
        <title>Extensive microbial diversity within the chicken gut microbiome revealed by metagenomics and culture.</title>
        <authorList>
            <person name="Gilroy R."/>
            <person name="Ravi A."/>
            <person name="Getino M."/>
            <person name="Pursley I."/>
            <person name="Horton D.L."/>
            <person name="Alikhan N.F."/>
            <person name="Baker D."/>
            <person name="Gharbi K."/>
            <person name="Hall N."/>
            <person name="Watson M."/>
            <person name="Adriaenssens E.M."/>
            <person name="Foster-Nyarko E."/>
            <person name="Jarju S."/>
            <person name="Secka A."/>
            <person name="Antonio M."/>
            <person name="Oren A."/>
            <person name="Chaudhuri R.R."/>
            <person name="La Ragione R."/>
            <person name="Hildebrand F."/>
            <person name="Pallen M.J."/>
        </authorList>
    </citation>
    <scope>NUCLEOTIDE SEQUENCE</scope>
    <source>
        <strain evidence="5">ChiBcec8-13705</strain>
    </source>
</reference>
<dbReference type="SUPFAM" id="SSF52317">
    <property type="entry name" value="Class I glutamine amidotransferase-like"/>
    <property type="match status" value="1"/>
</dbReference>
<sequence length="342" mass="37688">MQVKTIRIVSLSAGTLGEDFVRHELEIGLQRLRAWGVQVQFGAHALRGRDYIAAHPEARAADLCDAFRDPAVDMILCAIGGDDTYRLLPYLFSHDELKNAVTNKIFLGFSDTTVNHLMLHKLGLPTFYGQAFLSDVCEIADTMLPYTEQYFTELLRTGAIRQVTPSPVWYDGRTDFSPAAVGSAMPAHPNAGFELWQGPAQFEGKILGGCIDTLFDLFDNTRYADSVETCARYGLFPTLEDWRGKILLLESSEEQPAPEKYRRMVEALNQAGVFSAVSGVLVGKPMDEKYAGDYCRILCEVVADPALPILGNLNIGHATPRCILPLGIPAAVDADAQVIRFL</sequence>
<feature type="domain" description="LD-carboxypeptidase N-terminal" evidence="3">
    <location>
        <begin position="6"/>
        <end position="129"/>
    </location>
</feature>
<evidence type="ECO:0000256" key="1">
    <source>
        <dbReference type="ARBA" id="ARBA00010233"/>
    </source>
</evidence>
<evidence type="ECO:0000259" key="3">
    <source>
        <dbReference type="Pfam" id="PF02016"/>
    </source>
</evidence>
<dbReference type="PANTHER" id="PTHR30237">
    <property type="entry name" value="MURAMOYLTETRAPEPTIDE CARBOXYPEPTIDASE"/>
    <property type="match status" value="1"/>
</dbReference>
<dbReference type="Pfam" id="PF17676">
    <property type="entry name" value="Peptidase_S66C"/>
    <property type="match status" value="1"/>
</dbReference>
<dbReference type="AlphaFoldDB" id="A0A9D2M6J0"/>
<dbReference type="InterPro" id="IPR027461">
    <property type="entry name" value="Carboxypeptidase_A_C_sf"/>
</dbReference>
<dbReference type="InterPro" id="IPR027478">
    <property type="entry name" value="LdcA_N"/>
</dbReference>
<dbReference type="GO" id="GO:0016787">
    <property type="term" value="F:hydrolase activity"/>
    <property type="evidence" value="ECO:0007669"/>
    <property type="project" value="UniProtKB-KW"/>
</dbReference>
<evidence type="ECO:0000259" key="4">
    <source>
        <dbReference type="Pfam" id="PF17676"/>
    </source>
</evidence>
<dbReference type="InterPro" id="IPR003507">
    <property type="entry name" value="S66_fam"/>
</dbReference>